<accession>A0AAW4GAG9</accession>
<name>A0AAW4GAG9_GORRU</name>
<evidence type="ECO:0000313" key="2">
    <source>
        <dbReference type="EMBL" id="MBM7280324.1"/>
    </source>
</evidence>
<organism evidence="2 3">
    <name type="scientific">Gordonia rubripertincta</name>
    <name type="common">Rhodococcus corallinus</name>
    <dbReference type="NCBI Taxonomy" id="36822"/>
    <lineage>
        <taxon>Bacteria</taxon>
        <taxon>Bacillati</taxon>
        <taxon>Actinomycetota</taxon>
        <taxon>Actinomycetes</taxon>
        <taxon>Mycobacteriales</taxon>
        <taxon>Gordoniaceae</taxon>
        <taxon>Gordonia</taxon>
    </lineage>
</organism>
<dbReference type="AlphaFoldDB" id="A0AAW4GAG9"/>
<evidence type="ECO:0000313" key="3">
    <source>
        <dbReference type="Proteomes" id="UP001195196"/>
    </source>
</evidence>
<comment type="caution">
    <text evidence="2">The sequence shown here is derived from an EMBL/GenBank/DDBJ whole genome shotgun (WGS) entry which is preliminary data.</text>
</comment>
<sequence>MSRDRGLARRAANSARARASTSNEPWAQELRRLAGHVDRLAAEPVVSIDDFRNAKAALEVTQDLESVAATYGYELTVLFTAAGVSARLERDGRRHLDIQPCRNIHLCRDHVMTYLAAQELSSQ</sequence>
<gene>
    <name evidence="2" type="ORF">JTZ10_21505</name>
</gene>
<feature type="region of interest" description="Disordered" evidence="1">
    <location>
        <begin position="1"/>
        <end position="23"/>
    </location>
</feature>
<proteinExistence type="predicted"/>
<feature type="compositionally biased region" description="Low complexity" evidence="1">
    <location>
        <begin position="9"/>
        <end position="20"/>
    </location>
</feature>
<protein>
    <submittedName>
        <fullName evidence="2">Uncharacterized protein</fullName>
    </submittedName>
</protein>
<reference evidence="2" key="1">
    <citation type="submission" date="2021-02" db="EMBL/GenBank/DDBJ databases">
        <title>Taxonomy, biology and ecology of Rhodococcus bacteria occurring in California pistachio and other woody hosts as revealed by genome sequence analyses.</title>
        <authorList>
            <person name="Riely B."/>
            <person name="Gai Y."/>
        </authorList>
    </citation>
    <scope>NUCLEOTIDE SEQUENCE</scope>
    <source>
        <strain evidence="2">BP-295</strain>
    </source>
</reference>
<dbReference type="EMBL" id="JAFFGU010000019">
    <property type="protein sequence ID" value="MBM7280324.1"/>
    <property type="molecule type" value="Genomic_DNA"/>
</dbReference>
<dbReference type="RefSeq" id="WP_204718890.1">
    <property type="nucleotide sequence ID" value="NZ_JAFFGU010000019.1"/>
</dbReference>
<evidence type="ECO:0000256" key="1">
    <source>
        <dbReference type="SAM" id="MobiDB-lite"/>
    </source>
</evidence>
<dbReference type="Proteomes" id="UP001195196">
    <property type="component" value="Unassembled WGS sequence"/>
</dbReference>